<proteinExistence type="predicted"/>
<accession>A0A085LJT5</accession>
<feature type="non-terminal residue" evidence="3">
    <location>
        <position position="36"/>
    </location>
</feature>
<dbReference type="Gene3D" id="2.10.25.10">
    <property type="entry name" value="Laminin"/>
    <property type="match status" value="1"/>
</dbReference>
<name>A0A085LJT5_9BILA</name>
<dbReference type="Pfam" id="PF00008">
    <property type="entry name" value="EGF"/>
    <property type="match status" value="1"/>
</dbReference>
<dbReference type="AlphaFoldDB" id="A0A085LJT5"/>
<evidence type="ECO:0000259" key="2">
    <source>
        <dbReference type="PROSITE" id="PS50026"/>
    </source>
</evidence>
<dbReference type="PROSITE" id="PS50026">
    <property type="entry name" value="EGF_3"/>
    <property type="match status" value="1"/>
</dbReference>
<dbReference type="InterPro" id="IPR000742">
    <property type="entry name" value="EGF"/>
</dbReference>
<dbReference type="Proteomes" id="UP000030764">
    <property type="component" value="Unassembled WGS sequence"/>
</dbReference>
<keyword evidence="1" id="KW-0245">EGF-like domain</keyword>
<comment type="caution">
    <text evidence="1">Lacks conserved residue(s) required for the propagation of feature annotation.</text>
</comment>
<feature type="non-terminal residue" evidence="3">
    <location>
        <position position="1"/>
    </location>
</feature>
<dbReference type="SUPFAM" id="SSF57196">
    <property type="entry name" value="EGF/Laminin"/>
    <property type="match status" value="1"/>
</dbReference>
<reference evidence="3 4" key="1">
    <citation type="journal article" date="2014" name="Nat. Genet.">
        <title>Genome and transcriptome of the porcine whipworm Trichuris suis.</title>
        <authorList>
            <person name="Jex A.R."/>
            <person name="Nejsum P."/>
            <person name="Schwarz E.M."/>
            <person name="Hu L."/>
            <person name="Young N.D."/>
            <person name="Hall R.S."/>
            <person name="Korhonen P.K."/>
            <person name="Liao S."/>
            <person name="Thamsborg S."/>
            <person name="Xia J."/>
            <person name="Xu P."/>
            <person name="Wang S."/>
            <person name="Scheerlinck J.P."/>
            <person name="Hofmann A."/>
            <person name="Sternberg P.W."/>
            <person name="Wang J."/>
            <person name="Gasser R.B."/>
        </authorList>
    </citation>
    <scope>NUCLEOTIDE SEQUENCE [LARGE SCALE GENOMIC DNA]</scope>
    <source>
        <strain evidence="3">DCEP-RM93M</strain>
    </source>
</reference>
<sequence length="36" mass="3819">DNPCVPSPCRNGASCFPNDTSPYGYTCLCKPGFHGL</sequence>
<evidence type="ECO:0000313" key="3">
    <source>
        <dbReference type="EMBL" id="KFD45231.1"/>
    </source>
</evidence>
<evidence type="ECO:0000256" key="1">
    <source>
        <dbReference type="PROSITE-ProRule" id="PRU00076"/>
    </source>
</evidence>
<gene>
    <name evidence="3" type="ORF">M513_13892</name>
</gene>
<dbReference type="EMBL" id="KL363622">
    <property type="protein sequence ID" value="KFD45231.1"/>
    <property type="molecule type" value="Genomic_DNA"/>
</dbReference>
<organism evidence="3 4">
    <name type="scientific">Trichuris suis</name>
    <name type="common">pig whipworm</name>
    <dbReference type="NCBI Taxonomy" id="68888"/>
    <lineage>
        <taxon>Eukaryota</taxon>
        <taxon>Metazoa</taxon>
        <taxon>Ecdysozoa</taxon>
        <taxon>Nematoda</taxon>
        <taxon>Enoplea</taxon>
        <taxon>Dorylaimia</taxon>
        <taxon>Trichinellida</taxon>
        <taxon>Trichuridae</taxon>
        <taxon>Trichuris</taxon>
    </lineage>
</organism>
<protein>
    <recommendedName>
        <fullName evidence="2">EGF-like domain-containing protein</fullName>
    </recommendedName>
</protein>
<feature type="domain" description="EGF-like" evidence="2">
    <location>
        <begin position="1"/>
        <end position="36"/>
    </location>
</feature>
<keyword evidence="4" id="KW-1185">Reference proteome</keyword>
<evidence type="ECO:0000313" key="4">
    <source>
        <dbReference type="Proteomes" id="UP000030764"/>
    </source>
</evidence>